<dbReference type="EMBL" id="GBRH01166086">
    <property type="protein sequence ID" value="JAE31810.1"/>
    <property type="molecule type" value="Transcribed_RNA"/>
</dbReference>
<evidence type="ECO:0000313" key="1">
    <source>
        <dbReference type="EMBL" id="JAE31810.1"/>
    </source>
</evidence>
<dbReference type="AlphaFoldDB" id="A0A0A9H3M5"/>
<reference evidence="1" key="1">
    <citation type="submission" date="2014-09" db="EMBL/GenBank/DDBJ databases">
        <authorList>
            <person name="Magalhaes I.L.F."/>
            <person name="Oliveira U."/>
            <person name="Santos F.R."/>
            <person name="Vidigal T.H.D.A."/>
            <person name="Brescovit A.D."/>
            <person name="Santos A.J."/>
        </authorList>
    </citation>
    <scope>NUCLEOTIDE SEQUENCE</scope>
    <source>
        <tissue evidence="1">Shoot tissue taken approximately 20 cm above the soil surface</tissue>
    </source>
</reference>
<organism evidence="1">
    <name type="scientific">Arundo donax</name>
    <name type="common">Giant reed</name>
    <name type="synonym">Donax arundinaceus</name>
    <dbReference type="NCBI Taxonomy" id="35708"/>
    <lineage>
        <taxon>Eukaryota</taxon>
        <taxon>Viridiplantae</taxon>
        <taxon>Streptophyta</taxon>
        <taxon>Embryophyta</taxon>
        <taxon>Tracheophyta</taxon>
        <taxon>Spermatophyta</taxon>
        <taxon>Magnoliopsida</taxon>
        <taxon>Liliopsida</taxon>
        <taxon>Poales</taxon>
        <taxon>Poaceae</taxon>
        <taxon>PACMAD clade</taxon>
        <taxon>Arundinoideae</taxon>
        <taxon>Arundineae</taxon>
        <taxon>Arundo</taxon>
    </lineage>
</organism>
<proteinExistence type="predicted"/>
<protein>
    <submittedName>
        <fullName evidence="1">Uncharacterized protein</fullName>
    </submittedName>
</protein>
<name>A0A0A9H3M5_ARUDO</name>
<accession>A0A0A9H3M5</accession>
<sequence length="122" mass="13984">MSHTIQVSVTQQPSQQGSPLLFSRFTKVLSSLGGYSFRNSHCRYSSWLCTYYVTKCPSSRLYLRLQYKLRQLCSFTTACLPRNYYDLIACNGREKPFFSLYAGSDFWKSSILTPSGDSCQLL</sequence>
<reference evidence="1" key="2">
    <citation type="journal article" date="2015" name="Data Brief">
        <title>Shoot transcriptome of the giant reed, Arundo donax.</title>
        <authorList>
            <person name="Barrero R.A."/>
            <person name="Guerrero F.D."/>
            <person name="Moolhuijzen P."/>
            <person name="Goolsby J.A."/>
            <person name="Tidwell J."/>
            <person name="Bellgard S.E."/>
            <person name="Bellgard M.I."/>
        </authorList>
    </citation>
    <scope>NUCLEOTIDE SEQUENCE</scope>
    <source>
        <tissue evidence="1">Shoot tissue taken approximately 20 cm above the soil surface</tissue>
    </source>
</reference>